<proteinExistence type="predicted"/>
<sequence length="186" mass="20724">MIPSPPRTIHNTSSSRPHALRSHERSSSTLTTAFERSTALSSVARRAPELFHVLALFARALKLGALSLCFGSRRAQRQEVVHSSPPASATPGAPSRARQFIAEDLHEAKVQHVARYSDNPPSHGTLVASRSRHGEFESSKLRERQQHVKRAYKMRCRSSARSTRWTRPKTSATPVLVTQINLVFAR</sequence>
<reference evidence="2 3" key="1">
    <citation type="journal article" date="2016" name="Mol. Biol. Evol.">
        <title>Comparative Genomics of Early-Diverging Mushroom-Forming Fungi Provides Insights into the Origins of Lignocellulose Decay Capabilities.</title>
        <authorList>
            <person name="Nagy L.G."/>
            <person name="Riley R."/>
            <person name="Tritt A."/>
            <person name="Adam C."/>
            <person name="Daum C."/>
            <person name="Floudas D."/>
            <person name="Sun H."/>
            <person name="Yadav J.S."/>
            <person name="Pangilinan J."/>
            <person name="Larsson K.H."/>
            <person name="Matsuura K."/>
            <person name="Barry K."/>
            <person name="Labutti K."/>
            <person name="Kuo R."/>
            <person name="Ohm R.A."/>
            <person name="Bhattacharya S.S."/>
            <person name="Shirouzu T."/>
            <person name="Yoshinaga Y."/>
            <person name="Martin F.M."/>
            <person name="Grigoriev I.V."/>
            <person name="Hibbett D.S."/>
        </authorList>
    </citation>
    <scope>NUCLEOTIDE SEQUENCE [LARGE SCALE GENOMIC DNA]</scope>
    <source>
        <strain evidence="2 3">HHB12029</strain>
    </source>
</reference>
<protein>
    <submittedName>
        <fullName evidence="2">Uncharacterized protein</fullName>
    </submittedName>
</protein>
<organism evidence="2 3">
    <name type="scientific">Exidia glandulosa HHB12029</name>
    <dbReference type="NCBI Taxonomy" id="1314781"/>
    <lineage>
        <taxon>Eukaryota</taxon>
        <taxon>Fungi</taxon>
        <taxon>Dikarya</taxon>
        <taxon>Basidiomycota</taxon>
        <taxon>Agaricomycotina</taxon>
        <taxon>Agaricomycetes</taxon>
        <taxon>Auriculariales</taxon>
        <taxon>Exidiaceae</taxon>
        <taxon>Exidia</taxon>
    </lineage>
</organism>
<name>A0A165B0T2_EXIGL</name>
<feature type="region of interest" description="Disordered" evidence="1">
    <location>
        <begin position="116"/>
        <end position="152"/>
    </location>
</feature>
<evidence type="ECO:0000256" key="1">
    <source>
        <dbReference type="SAM" id="MobiDB-lite"/>
    </source>
</evidence>
<evidence type="ECO:0000313" key="2">
    <source>
        <dbReference type="EMBL" id="KZV79626.1"/>
    </source>
</evidence>
<dbReference type="InParanoid" id="A0A165B0T2"/>
<dbReference type="AlphaFoldDB" id="A0A165B0T2"/>
<evidence type="ECO:0000313" key="3">
    <source>
        <dbReference type="Proteomes" id="UP000077266"/>
    </source>
</evidence>
<gene>
    <name evidence="2" type="ORF">EXIGLDRAFT_782057</name>
</gene>
<feature type="compositionally biased region" description="Basic and acidic residues" evidence="1">
    <location>
        <begin position="132"/>
        <end position="146"/>
    </location>
</feature>
<feature type="region of interest" description="Disordered" evidence="1">
    <location>
        <begin position="1"/>
        <end position="30"/>
    </location>
</feature>
<dbReference type="Proteomes" id="UP000077266">
    <property type="component" value="Unassembled WGS sequence"/>
</dbReference>
<accession>A0A165B0T2</accession>
<dbReference type="EMBL" id="KV426585">
    <property type="protein sequence ID" value="KZV79626.1"/>
    <property type="molecule type" value="Genomic_DNA"/>
</dbReference>
<keyword evidence="3" id="KW-1185">Reference proteome</keyword>